<dbReference type="InterPro" id="IPR019734">
    <property type="entry name" value="TPR_rpt"/>
</dbReference>
<dbReference type="EC" id="2.7.11.1" evidence="9"/>
<dbReference type="InterPro" id="IPR017441">
    <property type="entry name" value="Protein_kinase_ATP_BS"/>
</dbReference>
<proteinExistence type="predicted"/>
<dbReference type="GO" id="GO:0004674">
    <property type="term" value="F:protein serine/threonine kinase activity"/>
    <property type="evidence" value="ECO:0007669"/>
    <property type="project" value="UniProtKB-KW"/>
</dbReference>
<keyword evidence="2 9" id="KW-0808">Transferase</keyword>
<keyword evidence="1" id="KW-0723">Serine/threonine-protein kinase</keyword>
<dbReference type="SMART" id="SM00028">
    <property type="entry name" value="TPR"/>
    <property type="match status" value="3"/>
</dbReference>
<feature type="region of interest" description="Disordered" evidence="7">
    <location>
        <begin position="520"/>
        <end position="543"/>
    </location>
</feature>
<dbReference type="EMBL" id="JATAAI010000025">
    <property type="protein sequence ID" value="KAK1737465.1"/>
    <property type="molecule type" value="Genomic_DNA"/>
</dbReference>
<sequence>MTIENAADTPQQPSSEELSNLNHNELRLAANARFAANALDEALPLYSLAVEVVRHRIAIDNHEDTAAKNNENDDADDSDDSVDYPAELIIQLSNRSACLYKMEMYTEAKDDAAEAVELTDGQNPKALFRLARSLLALGEYDGAIETVERALLYCEGQLLNNNANNEDDEEREQTTSSSLAAQQNEFQKLLNIAKRKKQQQAKSLSNNNNTAASPAQDEDIQSIKLEPRTPSIREFLRPSKVDDDYHPLGEGNFSTVVICQHKTTQEAFALKIIEKEQCTKLAKRQHPNVHNEVMMERRILTQQRMPDHINIIKAYHAMQDYNSLYFLMELHHHHGDLWSQIRYESNGMVGMHPSLIRGYMYELLAAVEHCHRHGIVHRDIKPENVLLSERNGHVILIDFGTAKDLLQTDLNGPEFVGTPDFMSPEAVREFDKGSSGCDFTADLWALGVMVYQMYAGALPFEAASPYMTFLKIQRGVFGRSMGVCDDDAWDLICKLFKVVPRERLGAGCFEWVPPPKKIDEDEAKATTDDGDENNSSPPSPPLGRVIEHGQGYDVIRQHPFFAKHALDLEKQTNSHLDIAVEATQPAPQPIPSLRDLAVRATALFIDQSSLNVDLEDKHPPGDGSSFDALRLKPAERASVMHLLDRLHLLKEPRVYRRFFPTKQEARLSRVQPQSRDAIGLTQINDKMGQFPGRGEDENHPANKMPSNLLDGDKKICIQHITNPLFCKMTNDECSNDEVQRKGYIKQLKESIRLVNRTRPKAVVACGYFDDSCRKLLSKINESVPIILHDGSAYFNFWVHGAHCVALRLKDFEQGSDESSRKDAVGWLKMELEQIKTARSHGYIFVEGNPKDIPEQWIAHMGKNHVLGVLGQCAKPEGEAPEDGVVVEDQFVVAEQKNKIDDDDISIGSSDSENSNAPPDEHVMNIVGRYDNGVRCISVHEEELEWDSELLL</sequence>
<dbReference type="InterPro" id="IPR011990">
    <property type="entry name" value="TPR-like_helical_dom_sf"/>
</dbReference>
<dbReference type="InterPro" id="IPR000719">
    <property type="entry name" value="Prot_kinase_dom"/>
</dbReference>
<dbReference type="PROSITE" id="PS50011">
    <property type="entry name" value="PROTEIN_KINASE_DOM"/>
    <property type="match status" value="1"/>
</dbReference>
<feature type="compositionally biased region" description="Polar residues" evidence="7">
    <location>
        <begin position="200"/>
        <end position="213"/>
    </location>
</feature>
<dbReference type="InterPro" id="IPR008271">
    <property type="entry name" value="Ser/Thr_kinase_AS"/>
</dbReference>
<feature type="domain" description="Protein kinase" evidence="8">
    <location>
        <begin position="242"/>
        <end position="518"/>
    </location>
</feature>
<evidence type="ECO:0000256" key="7">
    <source>
        <dbReference type="SAM" id="MobiDB-lite"/>
    </source>
</evidence>
<feature type="region of interest" description="Disordered" evidence="7">
    <location>
        <begin position="197"/>
        <end position="226"/>
    </location>
</feature>
<evidence type="ECO:0000256" key="5">
    <source>
        <dbReference type="ARBA" id="ARBA00022840"/>
    </source>
</evidence>
<keyword evidence="4 9" id="KW-0418">Kinase</keyword>
<keyword evidence="5 6" id="KW-0067">ATP-binding</keyword>
<dbReference type="Gene3D" id="3.30.200.20">
    <property type="entry name" value="Phosphorylase Kinase, domain 1"/>
    <property type="match status" value="1"/>
</dbReference>
<evidence type="ECO:0000256" key="2">
    <source>
        <dbReference type="ARBA" id="ARBA00022679"/>
    </source>
</evidence>
<dbReference type="PROSITE" id="PS00108">
    <property type="entry name" value="PROTEIN_KINASE_ST"/>
    <property type="match status" value="1"/>
</dbReference>
<name>A0AAD8Y271_9STRA</name>
<dbReference type="Gene3D" id="1.25.40.10">
    <property type="entry name" value="Tetratricopeptide repeat domain"/>
    <property type="match status" value="1"/>
</dbReference>
<gene>
    <name evidence="9" type="ORF">QTG54_011751</name>
</gene>
<dbReference type="InterPro" id="IPR011009">
    <property type="entry name" value="Kinase-like_dom_sf"/>
</dbReference>
<keyword evidence="10" id="KW-1185">Reference proteome</keyword>
<dbReference type="Pfam" id="PF00069">
    <property type="entry name" value="Pkinase"/>
    <property type="match status" value="1"/>
</dbReference>
<dbReference type="SMART" id="SM00220">
    <property type="entry name" value="S_TKc"/>
    <property type="match status" value="1"/>
</dbReference>
<feature type="region of interest" description="Disordered" evidence="7">
    <location>
        <begin position="901"/>
        <end position="921"/>
    </location>
</feature>
<dbReference type="SUPFAM" id="SSF48452">
    <property type="entry name" value="TPR-like"/>
    <property type="match status" value="1"/>
</dbReference>
<organism evidence="9 10">
    <name type="scientific">Skeletonema marinoi</name>
    <dbReference type="NCBI Taxonomy" id="267567"/>
    <lineage>
        <taxon>Eukaryota</taxon>
        <taxon>Sar</taxon>
        <taxon>Stramenopiles</taxon>
        <taxon>Ochrophyta</taxon>
        <taxon>Bacillariophyta</taxon>
        <taxon>Coscinodiscophyceae</taxon>
        <taxon>Thalassiosirophycidae</taxon>
        <taxon>Thalassiosirales</taxon>
        <taxon>Skeletonemataceae</taxon>
        <taxon>Skeletonema</taxon>
        <taxon>Skeletonema marinoi-dohrnii complex</taxon>
    </lineage>
</organism>
<evidence type="ECO:0000313" key="9">
    <source>
        <dbReference type="EMBL" id="KAK1737465.1"/>
    </source>
</evidence>
<dbReference type="Proteomes" id="UP001224775">
    <property type="component" value="Unassembled WGS sequence"/>
</dbReference>
<accession>A0AAD8Y271</accession>
<evidence type="ECO:0000256" key="3">
    <source>
        <dbReference type="ARBA" id="ARBA00022741"/>
    </source>
</evidence>
<evidence type="ECO:0000313" key="10">
    <source>
        <dbReference type="Proteomes" id="UP001224775"/>
    </source>
</evidence>
<dbReference type="Gene3D" id="1.10.510.10">
    <property type="entry name" value="Transferase(Phosphotransferase) domain 1"/>
    <property type="match status" value="1"/>
</dbReference>
<dbReference type="PANTHER" id="PTHR24353">
    <property type="entry name" value="CYCLIC NUCLEOTIDE-DEPENDENT PROTEIN KINASE"/>
    <property type="match status" value="1"/>
</dbReference>
<keyword evidence="3 6" id="KW-0547">Nucleotide-binding</keyword>
<dbReference type="AlphaFoldDB" id="A0AAD8Y271"/>
<protein>
    <submittedName>
        <fullName evidence="9">3-phosphoinositide-dependent protein kinase</fullName>
        <ecNumber evidence="9">2.7.11.1</ecNumber>
    </submittedName>
</protein>
<evidence type="ECO:0000256" key="1">
    <source>
        <dbReference type="ARBA" id="ARBA00022527"/>
    </source>
</evidence>
<dbReference type="PROSITE" id="PS00107">
    <property type="entry name" value="PROTEIN_KINASE_ATP"/>
    <property type="match status" value="1"/>
</dbReference>
<evidence type="ECO:0000256" key="4">
    <source>
        <dbReference type="ARBA" id="ARBA00022777"/>
    </source>
</evidence>
<evidence type="ECO:0000256" key="6">
    <source>
        <dbReference type="PROSITE-ProRule" id="PRU10141"/>
    </source>
</evidence>
<dbReference type="GO" id="GO:0005524">
    <property type="term" value="F:ATP binding"/>
    <property type="evidence" value="ECO:0007669"/>
    <property type="project" value="UniProtKB-UniRule"/>
</dbReference>
<comment type="caution">
    <text evidence="9">The sequence shown here is derived from an EMBL/GenBank/DDBJ whole genome shotgun (WGS) entry which is preliminary data.</text>
</comment>
<evidence type="ECO:0000259" key="8">
    <source>
        <dbReference type="PROSITE" id="PS50011"/>
    </source>
</evidence>
<feature type="binding site" evidence="6">
    <location>
        <position position="271"/>
    </location>
    <ligand>
        <name>ATP</name>
        <dbReference type="ChEBI" id="CHEBI:30616"/>
    </ligand>
</feature>
<reference evidence="9" key="1">
    <citation type="submission" date="2023-06" db="EMBL/GenBank/DDBJ databases">
        <title>Survivors Of The Sea: Transcriptome response of Skeletonema marinoi to long-term dormancy.</title>
        <authorList>
            <person name="Pinder M.I.M."/>
            <person name="Kourtchenko O."/>
            <person name="Robertson E.K."/>
            <person name="Larsson T."/>
            <person name="Maumus F."/>
            <person name="Osuna-Cruz C.M."/>
            <person name="Vancaester E."/>
            <person name="Stenow R."/>
            <person name="Vandepoele K."/>
            <person name="Ploug H."/>
            <person name="Bruchert V."/>
            <person name="Godhe A."/>
            <person name="Topel M."/>
        </authorList>
    </citation>
    <scope>NUCLEOTIDE SEQUENCE</scope>
    <source>
        <strain evidence="9">R05AC</strain>
    </source>
</reference>
<dbReference type="SUPFAM" id="SSF56112">
    <property type="entry name" value="Protein kinase-like (PK-like)"/>
    <property type="match status" value="1"/>
</dbReference>